<dbReference type="SUPFAM" id="SSF56112">
    <property type="entry name" value="Protein kinase-like (PK-like)"/>
    <property type="match status" value="1"/>
</dbReference>
<dbReference type="InterPro" id="IPR051824">
    <property type="entry name" value="LRR_Rcpt-Like_S/T_Kinase"/>
</dbReference>
<dbReference type="Proteomes" id="UP001085076">
    <property type="component" value="Miscellaneous, Linkage group lg06"/>
</dbReference>
<organism evidence="5 6">
    <name type="scientific">Dioscorea zingiberensis</name>
    <dbReference type="NCBI Taxonomy" id="325984"/>
    <lineage>
        <taxon>Eukaryota</taxon>
        <taxon>Viridiplantae</taxon>
        <taxon>Streptophyta</taxon>
        <taxon>Embryophyta</taxon>
        <taxon>Tracheophyta</taxon>
        <taxon>Spermatophyta</taxon>
        <taxon>Magnoliopsida</taxon>
        <taxon>Liliopsida</taxon>
        <taxon>Dioscoreales</taxon>
        <taxon>Dioscoreaceae</taxon>
        <taxon>Dioscorea</taxon>
    </lineage>
</organism>
<gene>
    <name evidence="5" type="ORF">J5N97_022139</name>
</gene>
<feature type="compositionally biased region" description="Polar residues" evidence="1">
    <location>
        <begin position="31"/>
        <end position="43"/>
    </location>
</feature>
<evidence type="ECO:0000256" key="2">
    <source>
        <dbReference type="SAM" id="Phobius"/>
    </source>
</evidence>
<keyword evidence="6" id="KW-1185">Reference proteome</keyword>
<evidence type="ECO:0000256" key="3">
    <source>
        <dbReference type="SAM" id="SignalP"/>
    </source>
</evidence>
<accession>A0A9D5C9Y3</accession>
<keyword evidence="2" id="KW-1133">Transmembrane helix</keyword>
<dbReference type="PANTHER" id="PTHR48006:SF100">
    <property type="entry name" value="LRR RECEPTOR-LIKE SERINE_THREONINE-KINASE-RELATED"/>
    <property type="match status" value="1"/>
</dbReference>
<feature type="region of interest" description="Disordered" evidence="1">
    <location>
        <begin position="31"/>
        <end position="62"/>
    </location>
</feature>
<feature type="signal peptide" evidence="3">
    <location>
        <begin position="1"/>
        <end position="32"/>
    </location>
</feature>
<protein>
    <recommendedName>
        <fullName evidence="4">Protein kinase domain-containing protein</fullName>
    </recommendedName>
</protein>
<evidence type="ECO:0000256" key="1">
    <source>
        <dbReference type="SAM" id="MobiDB-lite"/>
    </source>
</evidence>
<dbReference type="FunFam" id="1.10.510.10:FF:000583">
    <property type="entry name" value="Inactive leucine-rich repeat receptor-like protein kinase CORYNE"/>
    <property type="match status" value="1"/>
</dbReference>
<keyword evidence="2" id="KW-0472">Membrane</keyword>
<proteinExistence type="predicted"/>
<dbReference type="GO" id="GO:0005524">
    <property type="term" value="F:ATP binding"/>
    <property type="evidence" value="ECO:0007669"/>
    <property type="project" value="InterPro"/>
</dbReference>
<dbReference type="Pfam" id="PF00069">
    <property type="entry name" value="Pkinase"/>
    <property type="match status" value="1"/>
</dbReference>
<sequence length="412" mass="45802">MEFGTSGRGVLAPKTLTLILFLLSQIQKPSSSQPLHSDPIFSQSPTPPPTSMLPNNTTTNTSSSTHLRRILLGILFGSLTGLFASIVFIFLIRLFILFANRTPILKGPVIFSPRISPKSLQPAIASQCQSTNLLGSSTVGQYYRVVLDDSFVVAVKRIENNCTGASPMRHSNALKRQVQRELELLAKVKHKNVMSLRAYVRDHDRFSLIYDYIPSGSLEDVMKKLRSQQLSIGWEVRHRIAVGVVKGLRYLHFECSPRILHFRLKPTNVMLSEEFEPMLGDCGLARLVPVCSDAAVSACYVAPECFQSRRYTDKSDVFSFGMILAVLLTGKDPFDPFFSGETGRGGLGRWLRHLQQAGEARDALDKGIIGEEMEEDEMLMAIRIALVCLSDLPADRPSSDELVAMLTQLHSF</sequence>
<dbReference type="InterPro" id="IPR000719">
    <property type="entry name" value="Prot_kinase_dom"/>
</dbReference>
<dbReference type="EMBL" id="JAGGNH010000006">
    <property type="protein sequence ID" value="KAJ0969262.1"/>
    <property type="molecule type" value="Genomic_DNA"/>
</dbReference>
<dbReference type="OrthoDB" id="4062651at2759"/>
<feature type="domain" description="Protein kinase" evidence="4">
    <location>
        <begin position="128"/>
        <end position="412"/>
    </location>
</feature>
<dbReference type="PANTHER" id="PTHR48006">
    <property type="entry name" value="LEUCINE-RICH REPEAT-CONTAINING PROTEIN DDB_G0281931-RELATED"/>
    <property type="match status" value="1"/>
</dbReference>
<comment type="caution">
    <text evidence="5">The sequence shown here is derived from an EMBL/GenBank/DDBJ whole genome shotgun (WGS) entry which is preliminary data.</text>
</comment>
<feature type="chain" id="PRO_5039023690" description="Protein kinase domain-containing protein" evidence="3">
    <location>
        <begin position="33"/>
        <end position="412"/>
    </location>
</feature>
<keyword evidence="3" id="KW-0732">Signal</keyword>
<reference evidence="5" key="2">
    <citation type="journal article" date="2022" name="Hortic Res">
        <title>The genome of Dioscorea zingiberensis sheds light on the biosynthesis, origin and evolution of the medicinally important diosgenin saponins.</title>
        <authorList>
            <person name="Li Y."/>
            <person name="Tan C."/>
            <person name="Li Z."/>
            <person name="Guo J."/>
            <person name="Li S."/>
            <person name="Chen X."/>
            <person name="Wang C."/>
            <person name="Dai X."/>
            <person name="Yang H."/>
            <person name="Song W."/>
            <person name="Hou L."/>
            <person name="Xu J."/>
            <person name="Tong Z."/>
            <person name="Xu A."/>
            <person name="Yuan X."/>
            <person name="Wang W."/>
            <person name="Yang Q."/>
            <person name="Chen L."/>
            <person name="Sun Z."/>
            <person name="Wang K."/>
            <person name="Pan B."/>
            <person name="Chen J."/>
            <person name="Bao Y."/>
            <person name="Liu F."/>
            <person name="Qi X."/>
            <person name="Gang D.R."/>
            <person name="Wen J."/>
            <person name="Li J."/>
        </authorList>
    </citation>
    <scope>NUCLEOTIDE SEQUENCE</scope>
    <source>
        <strain evidence="5">Dzin_1.0</strain>
    </source>
</reference>
<feature type="transmembrane region" description="Helical" evidence="2">
    <location>
        <begin position="70"/>
        <end position="96"/>
    </location>
</feature>
<evidence type="ECO:0000313" key="6">
    <source>
        <dbReference type="Proteomes" id="UP001085076"/>
    </source>
</evidence>
<dbReference type="PROSITE" id="PS50011">
    <property type="entry name" value="PROTEIN_KINASE_DOM"/>
    <property type="match status" value="1"/>
</dbReference>
<evidence type="ECO:0000313" key="5">
    <source>
        <dbReference type="EMBL" id="KAJ0969262.1"/>
    </source>
</evidence>
<dbReference type="GO" id="GO:0004672">
    <property type="term" value="F:protein kinase activity"/>
    <property type="evidence" value="ECO:0007669"/>
    <property type="project" value="InterPro"/>
</dbReference>
<dbReference type="AlphaFoldDB" id="A0A9D5C9Y3"/>
<dbReference type="Gene3D" id="1.10.510.10">
    <property type="entry name" value="Transferase(Phosphotransferase) domain 1"/>
    <property type="match status" value="1"/>
</dbReference>
<dbReference type="InterPro" id="IPR011009">
    <property type="entry name" value="Kinase-like_dom_sf"/>
</dbReference>
<dbReference type="Gene3D" id="3.30.200.20">
    <property type="entry name" value="Phosphorylase Kinase, domain 1"/>
    <property type="match status" value="1"/>
</dbReference>
<reference evidence="5" key="1">
    <citation type="submission" date="2021-03" db="EMBL/GenBank/DDBJ databases">
        <authorList>
            <person name="Li Z."/>
            <person name="Yang C."/>
        </authorList>
    </citation>
    <scope>NUCLEOTIDE SEQUENCE</scope>
    <source>
        <strain evidence="5">Dzin_1.0</strain>
        <tissue evidence="5">Leaf</tissue>
    </source>
</reference>
<name>A0A9D5C9Y3_9LILI</name>
<evidence type="ECO:0000259" key="4">
    <source>
        <dbReference type="PROSITE" id="PS50011"/>
    </source>
</evidence>
<keyword evidence="2" id="KW-0812">Transmembrane</keyword>
<feature type="compositionally biased region" description="Low complexity" evidence="1">
    <location>
        <begin position="52"/>
        <end position="62"/>
    </location>
</feature>